<evidence type="ECO:0000256" key="8">
    <source>
        <dbReference type="ARBA" id="ARBA00022475"/>
    </source>
</evidence>
<evidence type="ECO:0000256" key="3">
    <source>
        <dbReference type="ARBA" id="ARBA00005119"/>
    </source>
</evidence>
<keyword evidence="12 18" id="KW-0548">Nucleotidyltransferase</keyword>
<keyword evidence="17" id="KW-1208">Phospholipid metabolism</keyword>
<keyword evidence="16" id="KW-0594">Phospholipid biosynthesis</keyword>
<keyword evidence="11 18" id="KW-0812">Transmembrane</keyword>
<keyword evidence="13 19" id="KW-1133">Transmembrane helix</keyword>
<evidence type="ECO:0000256" key="15">
    <source>
        <dbReference type="ARBA" id="ARBA00023136"/>
    </source>
</evidence>
<feature type="transmembrane region" description="Helical" evidence="19">
    <location>
        <begin position="141"/>
        <end position="160"/>
    </location>
</feature>
<proteinExistence type="inferred from homology"/>
<feature type="transmembrane region" description="Helical" evidence="19">
    <location>
        <begin position="91"/>
        <end position="115"/>
    </location>
</feature>
<name>A0A0G7ZM94_9MOLU</name>
<feature type="transmembrane region" description="Helical" evidence="19">
    <location>
        <begin position="61"/>
        <end position="79"/>
    </location>
</feature>
<gene>
    <name evidence="20" type="ORF">HEPPS_05310</name>
</gene>
<evidence type="ECO:0000313" key="21">
    <source>
        <dbReference type="Proteomes" id="UP000242141"/>
    </source>
</evidence>
<evidence type="ECO:0000256" key="7">
    <source>
        <dbReference type="ARBA" id="ARBA00019373"/>
    </source>
</evidence>
<dbReference type="AlphaFoldDB" id="A0A0G7ZM94"/>
<organism evidence="20 21">
    <name type="scientific">Candidatus Hepatoplasma crinochetorum</name>
    <dbReference type="NCBI Taxonomy" id="295596"/>
    <lineage>
        <taxon>Bacteria</taxon>
        <taxon>Bacillati</taxon>
        <taxon>Mycoplasmatota</taxon>
        <taxon>Mollicutes</taxon>
        <taxon>Candidatus Hepatoplasmataceae</taxon>
        <taxon>Candidatus Hepatoplasma</taxon>
    </lineage>
</organism>
<dbReference type="GO" id="GO:0005886">
    <property type="term" value="C:plasma membrane"/>
    <property type="evidence" value="ECO:0007669"/>
    <property type="project" value="UniProtKB-SubCell"/>
</dbReference>
<evidence type="ECO:0000256" key="10">
    <source>
        <dbReference type="ARBA" id="ARBA00022679"/>
    </source>
</evidence>
<evidence type="ECO:0000256" key="13">
    <source>
        <dbReference type="ARBA" id="ARBA00022989"/>
    </source>
</evidence>
<keyword evidence="15 19" id="KW-0472">Membrane</keyword>
<keyword evidence="8" id="KW-1003">Cell membrane</keyword>
<keyword evidence="14" id="KW-0443">Lipid metabolism</keyword>
<feature type="transmembrane region" description="Helical" evidence="19">
    <location>
        <begin position="231"/>
        <end position="252"/>
    </location>
</feature>
<evidence type="ECO:0000256" key="6">
    <source>
        <dbReference type="ARBA" id="ARBA00012487"/>
    </source>
</evidence>
<comment type="similarity">
    <text evidence="5 18">Belongs to the CDS family.</text>
</comment>
<evidence type="ECO:0000256" key="14">
    <source>
        <dbReference type="ARBA" id="ARBA00023098"/>
    </source>
</evidence>
<dbReference type="PROSITE" id="PS01315">
    <property type="entry name" value="CDS"/>
    <property type="match status" value="1"/>
</dbReference>
<dbReference type="GO" id="GO:0004605">
    <property type="term" value="F:phosphatidate cytidylyltransferase activity"/>
    <property type="evidence" value="ECO:0007669"/>
    <property type="project" value="UniProtKB-EC"/>
</dbReference>
<dbReference type="PANTHER" id="PTHR46382">
    <property type="entry name" value="PHOSPHATIDATE CYTIDYLYLTRANSFERASE"/>
    <property type="match status" value="1"/>
</dbReference>
<evidence type="ECO:0000256" key="4">
    <source>
        <dbReference type="ARBA" id="ARBA00005189"/>
    </source>
</evidence>
<keyword evidence="10 18" id="KW-0808">Transferase</keyword>
<protein>
    <recommendedName>
        <fullName evidence="7 18">Phosphatidate cytidylyltransferase</fullName>
        <ecNumber evidence="6 18">2.7.7.41</ecNumber>
    </recommendedName>
</protein>
<evidence type="ECO:0000256" key="9">
    <source>
        <dbReference type="ARBA" id="ARBA00022516"/>
    </source>
</evidence>
<evidence type="ECO:0000256" key="16">
    <source>
        <dbReference type="ARBA" id="ARBA00023209"/>
    </source>
</evidence>
<evidence type="ECO:0000256" key="19">
    <source>
        <dbReference type="SAM" id="Phobius"/>
    </source>
</evidence>
<comment type="subcellular location">
    <subcellularLocation>
        <location evidence="2">Cell membrane</location>
        <topology evidence="2">Multi-pass membrane protein</topology>
    </subcellularLocation>
</comment>
<evidence type="ECO:0000256" key="2">
    <source>
        <dbReference type="ARBA" id="ARBA00004651"/>
    </source>
</evidence>
<dbReference type="GO" id="GO:0016024">
    <property type="term" value="P:CDP-diacylglycerol biosynthetic process"/>
    <property type="evidence" value="ECO:0007669"/>
    <property type="project" value="UniProtKB-UniPathway"/>
</dbReference>
<evidence type="ECO:0000256" key="11">
    <source>
        <dbReference type="ARBA" id="ARBA00022692"/>
    </source>
</evidence>
<comment type="pathway">
    <text evidence="3 18">Phospholipid metabolism; CDP-diacylglycerol biosynthesis; CDP-diacylglycerol from sn-glycerol 3-phosphate: step 3/3.</text>
</comment>
<evidence type="ECO:0000256" key="1">
    <source>
        <dbReference type="ARBA" id="ARBA00001698"/>
    </source>
</evidence>
<dbReference type="EMBL" id="CWGI01000001">
    <property type="protein sequence ID" value="CRX37300.1"/>
    <property type="molecule type" value="Genomic_DNA"/>
</dbReference>
<evidence type="ECO:0000256" key="17">
    <source>
        <dbReference type="ARBA" id="ARBA00023264"/>
    </source>
</evidence>
<reference evidence="21" key="1">
    <citation type="submission" date="2015-05" db="EMBL/GenBank/DDBJ databases">
        <authorList>
            <person name="Collingro A."/>
        </authorList>
    </citation>
    <scope>NUCLEOTIDE SEQUENCE [LARGE SCALE GENOMIC DNA]</scope>
    <source>
        <strain evidence="21">Ps</strain>
    </source>
</reference>
<dbReference type="Proteomes" id="UP000242141">
    <property type="component" value="Unassembled WGS sequence"/>
</dbReference>
<dbReference type="EC" id="2.7.7.41" evidence="6 18"/>
<feature type="transmembrane region" description="Helical" evidence="19">
    <location>
        <begin position="335"/>
        <end position="350"/>
    </location>
</feature>
<sequence>MENNQKNDIKIKSIKNNELFKRITTAIILLVVVILFILPASYINFGSEAPDKFAKFIKYDYFFISVIGLLLGYIIFEIVNFTSPYKKDKNIFWVNLIYLEIIFITIYAFTCYYFIRDYNPIWAKPNDVAQSFGYNNQINSLMLYLLSFSVVYLLINVGFASEAKDSIINLTVSFLAFAFVLSILFLTIAFGFTVILMLILTVAFIDTFAYFGGKAFGDQKIFINASPNKTITGFAIGLISGFIFFIFFYFVFVANMESSNLYWINDDRYLNIGQNTEYLIHNLNLKISALMIVTIVLSPFGDAFFSKIKRNYNQKDFANILPGHGGILDRIDSHIFSYTIFSFGLLFIVFI</sequence>
<dbReference type="Pfam" id="PF01148">
    <property type="entry name" value="CTP_transf_1"/>
    <property type="match status" value="1"/>
</dbReference>
<evidence type="ECO:0000313" key="20">
    <source>
        <dbReference type="EMBL" id="CRX37300.1"/>
    </source>
</evidence>
<comment type="catalytic activity">
    <reaction evidence="1 18">
        <text>a 1,2-diacyl-sn-glycero-3-phosphate + CTP + H(+) = a CDP-1,2-diacyl-sn-glycerol + diphosphate</text>
        <dbReference type="Rhea" id="RHEA:16229"/>
        <dbReference type="ChEBI" id="CHEBI:15378"/>
        <dbReference type="ChEBI" id="CHEBI:33019"/>
        <dbReference type="ChEBI" id="CHEBI:37563"/>
        <dbReference type="ChEBI" id="CHEBI:58332"/>
        <dbReference type="ChEBI" id="CHEBI:58608"/>
        <dbReference type="EC" id="2.7.7.41"/>
    </reaction>
</comment>
<evidence type="ECO:0000256" key="5">
    <source>
        <dbReference type="ARBA" id="ARBA00010185"/>
    </source>
</evidence>
<feature type="transmembrane region" description="Helical" evidence="19">
    <location>
        <begin position="167"/>
        <end position="186"/>
    </location>
</feature>
<evidence type="ECO:0000256" key="12">
    <source>
        <dbReference type="ARBA" id="ARBA00022695"/>
    </source>
</evidence>
<dbReference type="UniPathway" id="UPA00557">
    <property type="reaction ID" value="UER00614"/>
</dbReference>
<evidence type="ECO:0000256" key="18">
    <source>
        <dbReference type="RuleBase" id="RU003938"/>
    </source>
</evidence>
<dbReference type="InterPro" id="IPR000374">
    <property type="entry name" value="PC_trans"/>
</dbReference>
<dbReference type="PANTHER" id="PTHR46382:SF1">
    <property type="entry name" value="PHOSPHATIDATE CYTIDYLYLTRANSFERASE"/>
    <property type="match status" value="1"/>
</dbReference>
<feature type="transmembrane region" description="Helical" evidence="19">
    <location>
        <begin position="20"/>
        <end position="41"/>
    </location>
</feature>
<accession>A0A0G7ZM94</accession>
<keyword evidence="21" id="KW-1185">Reference proteome</keyword>
<comment type="pathway">
    <text evidence="4">Lipid metabolism.</text>
</comment>
<feature type="transmembrane region" description="Helical" evidence="19">
    <location>
        <begin position="287"/>
        <end position="305"/>
    </location>
</feature>
<keyword evidence="9" id="KW-0444">Lipid biosynthesis</keyword>